<feature type="compositionally biased region" description="Low complexity" evidence="1">
    <location>
        <begin position="169"/>
        <end position="183"/>
    </location>
</feature>
<dbReference type="AlphaFoldDB" id="A0A1T5JWP4"/>
<keyword evidence="3" id="KW-1185">Reference proteome</keyword>
<protein>
    <submittedName>
        <fullName evidence="2">Uncharacterized protein</fullName>
    </submittedName>
</protein>
<dbReference type="Proteomes" id="UP000190341">
    <property type="component" value="Unassembled WGS sequence"/>
</dbReference>
<proteinExistence type="predicted"/>
<dbReference type="EMBL" id="FUZV01000001">
    <property type="protein sequence ID" value="SKC55679.1"/>
    <property type="molecule type" value="Genomic_DNA"/>
</dbReference>
<accession>A0A1T5JWP4</accession>
<feature type="compositionally biased region" description="Polar residues" evidence="1">
    <location>
        <begin position="184"/>
        <end position="193"/>
    </location>
</feature>
<reference evidence="2 3" key="1">
    <citation type="submission" date="2017-02" db="EMBL/GenBank/DDBJ databases">
        <authorList>
            <person name="Peterson S.W."/>
        </authorList>
    </citation>
    <scope>NUCLEOTIDE SEQUENCE [LARGE SCALE GENOMIC DNA]</scope>
    <source>
        <strain evidence="2 3">P15</strain>
    </source>
</reference>
<dbReference type="STRING" id="428993.SAMN06296058_1136"/>
<sequence>MTPASSGDAAVTVAATPLPAPAPPACCQLPDGTLIELETLEPITSARARRGDHFRLRSTAAITVGDVVVLPAGIEGVGEVIHADKARSGGKAGELLLAARFLQLDGRTLPLRGMQLGRSGKDQSNTSAAVSAAVGVFGLLVQGGEIVIPAGTLAHAKLKGALDLAPLSAPAATPAADPTASPDNAVSTQPQKE</sequence>
<evidence type="ECO:0000313" key="2">
    <source>
        <dbReference type="EMBL" id="SKC55679.1"/>
    </source>
</evidence>
<gene>
    <name evidence="2" type="ORF">SAMN06296058_1136</name>
</gene>
<feature type="region of interest" description="Disordered" evidence="1">
    <location>
        <begin position="169"/>
        <end position="193"/>
    </location>
</feature>
<organism evidence="2 3">
    <name type="scientific">Pseudoxanthomonas indica</name>
    <dbReference type="NCBI Taxonomy" id="428993"/>
    <lineage>
        <taxon>Bacteria</taxon>
        <taxon>Pseudomonadati</taxon>
        <taxon>Pseudomonadota</taxon>
        <taxon>Gammaproteobacteria</taxon>
        <taxon>Lysobacterales</taxon>
        <taxon>Lysobacteraceae</taxon>
        <taxon>Pseudoxanthomonas</taxon>
    </lineage>
</organism>
<evidence type="ECO:0000313" key="3">
    <source>
        <dbReference type="Proteomes" id="UP000190341"/>
    </source>
</evidence>
<dbReference type="OrthoDB" id="117664at2"/>
<name>A0A1T5JWP4_9GAMM</name>
<evidence type="ECO:0000256" key="1">
    <source>
        <dbReference type="SAM" id="MobiDB-lite"/>
    </source>
</evidence>